<reference evidence="2" key="1">
    <citation type="submission" date="2023-10" db="EMBL/GenBank/DDBJ databases">
        <authorList>
            <person name="Chen Y."/>
            <person name="Shah S."/>
            <person name="Dougan E. K."/>
            <person name="Thang M."/>
            <person name="Chan C."/>
        </authorList>
    </citation>
    <scope>NUCLEOTIDE SEQUENCE [LARGE SCALE GENOMIC DNA]</scope>
</reference>
<evidence type="ECO:0000256" key="1">
    <source>
        <dbReference type="SAM" id="MobiDB-lite"/>
    </source>
</evidence>
<dbReference type="Proteomes" id="UP001189429">
    <property type="component" value="Unassembled WGS sequence"/>
</dbReference>
<feature type="compositionally biased region" description="Low complexity" evidence="1">
    <location>
        <begin position="91"/>
        <end position="102"/>
    </location>
</feature>
<accession>A0ABN9P7Q8</accession>
<evidence type="ECO:0000313" key="2">
    <source>
        <dbReference type="EMBL" id="CAK0788747.1"/>
    </source>
</evidence>
<protein>
    <submittedName>
        <fullName evidence="2">Uncharacterized protein</fullName>
    </submittedName>
</protein>
<sequence>MHPRRDHLGDDSLVRNARISKDVITIGTSTSITSARLNAGSLGQTQISQAPARFQSVHKGGSLRARPRQPRLGGHPPQGPTHLRQRRPARAQRLADALQRPLAARRHHGTARA</sequence>
<organism evidence="2 3">
    <name type="scientific">Prorocentrum cordatum</name>
    <dbReference type="NCBI Taxonomy" id="2364126"/>
    <lineage>
        <taxon>Eukaryota</taxon>
        <taxon>Sar</taxon>
        <taxon>Alveolata</taxon>
        <taxon>Dinophyceae</taxon>
        <taxon>Prorocentrales</taxon>
        <taxon>Prorocentraceae</taxon>
        <taxon>Prorocentrum</taxon>
    </lineage>
</organism>
<proteinExistence type="predicted"/>
<keyword evidence="3" id="KW-1185">Reference proteome</keyword>
<gene>
    <name evidence="2" type="ORF">PCOR1329_LOCUS532</name>
</gene>
<dbReference type="EMBL" id="CAUYUJ010000114">
    <property type="protein sequence ID" value="CAK0788747.1"/>
    <property type="molecule type" value="Genomic_DNA"/>
</dbReference>
<name>A0ABN9P7Q8_9DINO</name>
<evidence type="ECO:0000313" key="3">
    <source>
        <dbReference type="Proteomes" id="UP001189429"/>
    </source>
</evidence>
<feature type="compositionally biased region" description="Basic residues" evidence="1">
    <location>
        <begin position="103"/>
        <end position="113"/>
    </location>
</feature>
<feature type="region of interest" description="Disordered" evidence="1">
    <location>
        <begin position="52"/>
        <end position="113"/>
    </location>
</feature>
<comment type="caution">
    <text evidence="2">The sequence shown here is derived from an EMBL/GenBank/DDBJ whole genome shotgun (WGS) entry which is preliminary data.</text>
</comment>